<evidence type="ECO:0000256" key="6">
    <source>
        <dbReference type="ARBA" id="ARBA00023136"/>
    </source>
</evidence>
<dbReference type="Pfam" id="PF00361">
    <property type="entry name" value="Proton_antipo_M"/>
    <property type="match status" value="1"/>
</dbReference>
<evidence type="ECO:0000256" key="4">
    <source>
        <dbReference type="ARBA" id="ARBA00022692"/>
    </source>
</evidence>
<proteinExistence type="predicted"/>
<feature type="transmembrane region" description="Helical" evidence="8">
    <location>
        <begin position="828"/>
        <end position="851"/>
    </location>
</feature>
<feature type="transmembrane region" description="Helical" evidence="8">
    <location>
        <begin position="717"/>
        <end position="736"/>
    </location>
</feature>
<evidence type="ECO:0000259" key="12">
    <source>
        <dbReference type="Pfam" id="PF20501"/>
    </source>
</evidence>
<evidence type="ECO:0000259" key="9">
    <source>
        <dbReference type="Pfam" id="PF00361"/>
    </source>
</evidence>
<dbReference type="InterPro" id="IPR025383">
    <property type="entry name" value="MrpA_C/MbhD"/>
</dbReference>
<dbReference type="PANTHER" id="PTHR43373:SF1">
    <property type="entry name" value="NA(+)_H(+) ANTIPORTER SUBUNIT A"/>
    <property type="match status" value="1"/>
</dbReference>
<dbReference type="Proteomes" id="UP000219612">
    <property type="component" value="Unassembled WGS sequence"/>
</dbReference>
<feature type="transmembrane region" description="Helical" evidence="8">
    <location>
        <begin position="152"/>
        <end position="178"/>
    </location>
</feature>
<dbReference type="PRINTS" id="PR01434">
    <property type="entry name" value="NADHDHGNASE5"/>
</dbReference>
<dbReference type="OrthoDB" id="9811798at2"/>
<feature type="transmembrane region" description="Helical" evidence="8">
    <location>
        <begin position="198"/>
        <end position="219"/>
    </location>
</feature>
<dbReference type="NCBIfam" id="NF009284">
    <property type="entry name" value="PRK12644.1"/>
    <property type="match status" value="1"/>
</dbReference>
<feature type="domain" description="MrpA C-terminal/MbhD" evidence="11">
    <location>
        <begin position="583"/>
        <end position="647"/>
    </location>
</feature>
<feature type="domain" description="NADH:quinone oxidoreductase/Mrp antiporter transmembrane" evidence="9">
    <location>
        <begin position="119"/>
        <end position="404"/>
    </location>
</feature>
<feature type="transmembrane region" description="Helical" evidence="8">
    <location>
        <begin position="391"/>
        <end position="413"/>
    </location>
</feature>
<feature type="transmembrane region" description="Helical" evidence="8">
    <location>
        <begin position="123"/>
        <end position="140"/>
    </location>
</feature>
<feature type="transmembrane region" description="Helical" evidence="8">
    <location>
        <begin position="356"/>
        <end position="379"/>
    </location>
</feature>
<name>A0A285K8L9_9ACTN</name>
<gene>
    <name evidence="13" type="ORF">SAMN05421748_13471</name>
</gene>
<evidence type="ECO:0000256" key="7">
    <source>
        <dbReference type="RuleBase" id="RU000320"/>
    </source>
</evidence>
<feature type="transmembrane region" description="Helical" evidence="8">
    <location>
        <begin position="871"/>
        <end position="895"/>
    </location>
</feature>
<dbReference type="Pfam" id="PF04039">
    <property type="entry name" value="MnhB"/>
    <property type="match status" value="1"/>
</dbReference>
<keyword evidence="14" id="KW-1185">Reference proteome</keyword>
<feature type="transmembrane region" description="Helical" evidence="8">
    <location>
        <begin position="433"/>
        <end position="454"/>
    </location>
</feature>
<feature type="transmembrane region" description="Helical" evidence="8">
    <location>
        <begin position="796"/>
        <end position="816"/>
    </location>
</feature>
<dbReference type="EMBL" id="OBDY01000034">
    <property type="protein sequence ID" value="SNY68952.1"/>
    <property type="molecule type" value="Genomic_DNA"/>
</dbReference>
<keyword evidence="5 8" id="KW-1133">Transmembrane helix</keyword>
<organism evidence="13 14">
    <name type="scientific">Paractinoplanes atraurantiacus</name>
    <dbReference type="NCBI Taxonomy" id="1036182"/>
    <lineage>
        <taxon>Bacteria</taxon>
        <taxon>Bacillati</taxon>
        <taxon>Actinomycetota</taxon>
        <taxon>Actinomycetes</taxon>
        <taxon>Micromonosporales</taxon>
        <taxon>Micromonosporaceae</taxon>
        <taxon>Paractinoplanes</taxon>
    </lineage>
</organism>
<evidence type="ECO:0000259" key="11">
    <source>
        <dbReference type="Pfam" id="PF13244"/>
    </source>
</evidence>
<keyword evidence="3" id="KW-1003">Cell membrane</keyword>
<accession>A0A285K8L9</accession>
<evidence type="ECO:0000256" key="3">
    <source>
        <dbReference type="ARBA" id="ARBA00022475"/>
    </source>
</evidence>
<feature type="transmembrane region" description="Helical" evidence="8">
    <location>
        <begin position="258"/>
        <end position="279"/>
    </location>
</feature>
<feature type="transmembrane region" description="Helical" evidence="8">
    <location>
        <begin position="623"/>
        <end position="642"/>
    </location>
</feature>
<dbReference type="Pfam" id="PF20501">
    <property type="entry name" value="MbhE"/>
    <property type="match status" value="1"/>
</dbReference>
<feature type="transmembrane region" description="Helical" evidence="8">
    <location>
        <begin position="768"/>
        <end position="790"/>
    </location>
</feature>
<evidence type="ECO:0000256" key="8">
    <source>
        <dbReference type="SAM" id="Phobius"/>
    </source>
</evidence>
<feature type="transmembrane region" description="Helical" evidence="8">
    <location>
        <begin position="312"/>
        <end position="335"/>
    </location>
</feature>
<protein>
    <submittedName>
        <fullName evidence="13">Multicomponent Na+:H+ antiporter subunit A</fullName>
    </submittedName>
</protein>
<dbReference type="RefSeq" id="WP_097328130.1">
    <property type="nucleotide sequence ID" value="NZ_OBDY01000034.1"/>
</dbReference>
<dbReference type="InterPro" id="IPR046806">
    <property type="entry name" value="MrpA_C/MbhE"/>
</dbReference>
<dbReference type="GO" id="GO:0005886">
    <property type="term" value="C:plasma membrane"/>
    <property type="evidence" value="ECO:0007669"/>
    <property type="project" value="UniProtKB-SubCell"/>
</dbReference>
<feature type="transmembrane region" description="Helical" evidence="8">
    <location>
        <begin position="231"/>
        <end position="252"/>
    </location>
</feature>
<feature type="transmembrane region" description="Helical" evidence="8">
    <location>
        <begin position="663"/>
        <end position="685"/>
    </location>
</feature>
<feature type="transmembrane region" description="Helical" evidence="8">
    <location>
        <begin position="474"/>
        <end position="498"/>
    </location>
</feature>
<evidence type="ECO:0000259" key="10">
    <source>
        <dbReference type="Pfam" id="PF04039"/>
    </source>
</evidence>
<sequence>MLAILLLHALAALTAPVLIRFVGNRGLYALALVPASAAVWAVLNPGPVAATYRWVPHLDMDIALRSGPLPWLMLLIVGGVGAVVLAYCASYFPPGDPGLGRFAAVFLGFAGAMTGLVLSDDLLLLYVFWELTTVFSYLLIGHKPDQAAGRRAAMQALVVTTAGGLAMLAGFVILGHGAGTYRWSEIAEGPLPAGSTTAAVLILAGALSKSAIFPFSFWLPAAMAAPTPASAYLHAASMVKAGVFLVGLLGPVLAVTPAWQPIAVIGGAVTLLLGGWAALRQNDLKLLLAYGTVSQLGLLTVAFGAASKAAALAGVALLVAHALFKATLFLVVGIIDKLTGTRDLRELSGLARRMPVLAGVAALAVASMAGLPPLAGFVGKEALFAAFEHDPLVLAVLVAGSVLTVAYGLRFLWGAFGDKSVAAIDAARPSPAFIAPAALLAIAGLAVGVAAPALDRVLTPYVNLWSGTTDHLALWHGFGLPVLLSVVVLLGGTAIFLAQRRGLRWPEQRLPAADGVYRRLMAAIDRAAVEVTGATQRGSLPFSLGVILLVLVVMGATTLLLSGFRPDGVRLWDSPLQLVAGAVVVAAALIAVRAQRRLTAMILVGVCGYGVAVLFVLHGAPDLALTQFLVETVTIVMFVLVLRRLPRRFSERPRASRWIRMSVAVATGLVTSAMAYVAVSGRLAVPVSVDFPGPAVSFGGGHNVVNVALVDIRAWDTMGEISVLVVAATGVASLIYQRSAALQRRRAEQTVPPRQAGWLLAGESRESIILQVVARLLFHAIVLFSVYLLFSGHNAPGGGFAGGLVAGLALTIRYLAGGRRELNAAAPVDAGLVLGTGLLIAVGTGAAALIAGGQVLQSALVDVTLPLIGHVHFATSACFDVGVYLIVVGLVLEILRSLGGELDRQYAASETSYAAEDRREKELV</sequence>
<feature type="transmembrane region" description="Helical" evidence="8">
    <location>
        <begin position="542"/>
        <end position="564"/>
    </location>
</feature>
<dbReference type="InterPro" id="IPR050616">
    <property type="entry name" value="CPA3_Na-H_Antiporter_A"/>
</dbReference>
<evidence type="ECO:0000256" key="2">
    <source>
        <dbReference type="ARBA" id="ARBA00022448"/>
    </source>
</evidence>
<feature type="transmembrane region" description="Helical" evidence="8">
    <location>
        <begin position="99"/>
        <end position="117"/>
    </location>
</feature>
<dbReference type="AlphaFoldDB" id="A0A285K8L9"/>
<feature type="transmembrane region" description="Helical" evidence="8">
    <location>
        <begin position="286"/>
        <end position="306"/>
    </location>
</feature>
<evidence type="ECO:0000256" key="1">
    <source>
        <dbReference type="ARBA" id="ARBA00004651"/>
    </source>
</evidence>
<feature type="domain" description="MrpA C-terminal/MbhE" evidence="12">
    <location>
        <begin position="659"/>
        <end position="736"/>
    </location>
</feature>
<feature type="transmembrane region" description="Helical" evidence="8">
    <location>
        <begin position="576"/>
        <end position="592"/>
    </location>
</feature>
<dbReference type="Pfam" id="PF13244">
    <property type="entry name" value="MbhD"/>
    <property type="match status" value="1"/>
</dbReference>
<evidence type="ECO:0000256" key="5">
    <source>
        <dbReference type="ARBA" id="ARBA00022989"/>
    </source>
</evidence>
<dbReference type="PANTHER" id="PTHR43373">
    <property type="entry name" value="NA(+)/H(+) ANTIPORTER SUBUNIT"/>
    <property type="match status" value="1"/>
</dbReference>
<dbReference type="InterPro" id="IPR007182">
    <property type="entry name" value="MnhB"/>
</dbReference>
<feature type="transmembrane region" description="Helical" evidence="8">
    <location>
        <begin position="69"/>
        <end position="92"/>
    </location>
</feature>
<keyword evidence="4 7" id="KW-0812">Transmembrane</keyword>
<keyword evidence="2" id="KW-0813">Transport</keyword>
<reference evidence="14" key="1">
    <citation type="submission" date="2017-09" db="EMBL/GenBank/DDBJ databases">
        <authorList>
            <person name="Varghese N."/>
            <person name="Submissions S."/>
        </authorList>
    </citation>
    <scope>NUCLEOTIDE SEQUENCE [LARGE SCALE GENOMIC DNA]</scope>
    <source>
        <strain evidence="14">CGMCC 4.6857</strain>
    </source>
</reference>
<dbReference type="InterPro" id="IPR001750">
    <property type="entry name" value="ND/Mrp_TM"/>
</dbReference>
<keyword evidence="6 8" id="KW-0472">Membrane</keyword>
<comment type="subcellular location">
    <subcellularLocation>
        <location evidence="1">Cell membrane</location>
        <topology evidence="1">Multi-pass membrane protein</topology>
    </subcellularLocation>
    <subcellularLocation>
        <location evidence="7">Membrane</location>
        <topology evidence="7">Multi-pass membrane protein</topology>
    </subcellularLocation>
</comment>
<feature type="domain" description="Na+/H+ antiporter MnhB subunit-related protein" evidence="10">
    <location>
        <begin position="769"/>
        <end position="892"/>
    </location>
</feature>
<feature type="transmembrane region" description="Helical" evidence="8">
    <location>
        <begin position="599"/>
        <end position="617"/>
    </location>
</feature>
<evidence type="ECO:0000313" key="13">
    <source>
        <dbReference type="EMBL" id="SNY68952.1"/>
    </source>
</evidence>
<evidence type="ECO:0000313" key="14">
    <source>
        <dbReference type="Proteomes" id="UP000219612"/>
    </source>
</evidence>